<name>A0A8S5T717_9CAUD</name>
<evidence type="ECO:0000256" key="1">
    <source>
        <dbReference type="SAM" id="MobiDB-lite"/>
    </source>
</evidence>
<evidence type="ECO:0000313" key="2">
    <source>
        <dbReference type="EMBL" id="DAF59038.1"/>
    </source>
</evidence>
<accession>A0A8S5T717</accession>
<sequence length="47" mass="5117">MALGKNVRDERPGITPSSQNLSIQRDAQGCNCSCIPRLRAVIPIAEH</sequence>
<protein>
    <submittedName>
        <fullName evidence="2">Uncharacterized protein</fullName>
    </submittedName>
</protein>
<dbReference type="EMBL" id="BK032761">
    <property type="protein sequence ID" value="DAF59038.1"/>
    <property type="molecule type" value="Genomic_DNA"/>
</dbReference>
<feature type="compositionally biased region" description="Basic and acidic residues" evidence="1">
    <location>
        <begin position="1"/>
        <end position="12"/>
    </location>
</feature>
<proteinExistence type="predicted"/>
<feature type="region of interest" description="Disordered" evidence="1">
    <location>
        <begin position="1"/>
        <end position="20"/>
    </location>
</feature>
<organism evidence="2">
    <name type="scientific">Myoviridae sp. cta6i12</name>
    <dbReference type="NCBI Taxonomy" id="2827695"/>
    <lineage>
        <taxon>Viruses</taxon>
        <taxon>Duplodnaviria</taxon>
        <taxon>Heunggongvirae</taxon>
        <taxon>Uroviricota</taxon>
        <taxon>Caudoviricetes</taxon>
    </lineage>
</organism>
<reference evidence="2" key="1">
    <citation type="journal article" date="2021" name="Proc. Natl. Acad. Sci. U.S.A.">
        <title>A Catalog of Tens of Thousands of Viruses from Human Metagenomes Reveals Hidden Associations with Chronic Diseases.</title>
        <authorList>
            <person name="Tisza M.J."/>
            <person name="Buck C.B."/>
        </authorList>
    </citation>
    <scope>NUCLEOTIDE SEQUENCE</scope>
    <source>
        <strain evidence="2">Cta6i12</strain>
    </source>
</reference>